<evidence type="ECO:0000313" key="2">
    <source>
        <dbReference type="Proteomes" id="UP000316621"/>
    </source>
</evidence>
<reference evidence="1 2" key="1">
    <citation type="journal article" date="2018" name="Science">
        <title>The opium poppy genome and morphinan production.</title>
        <authorList>
            <person name="Guo L."/>
            <person name="Winzer T."/>
            <person name="Yang X."/>
            <person name="Li Y."/>
            <person name="Ning Z."/>
            <person name="He Z."/>
            <person name="Teodor R."/>
            <person name="Lu Y."/>
            <person name="Bowser T.A."/>
            <person name="Graham I.A."/>
            <person name="Ye K."/>
        </authorList>
    </citation>
    <scope>NUCLEOTIDE SEQUENCE [LARGE SCALE GENOMIC DNA]</scope>
    <source>
        <strain evidence="2">cv. HN1</strain>
        <tissue evidence="1">Leaves</tissue>
    </source>
</reference>
<keyword evidence="2" id="KW-1185">Reference proteome</keyword>
<accession>A0A4Y7K5H2</accession>
<evidence type="ECO:0000313" key="1">
    <source>
        <dbReference type="EMBL" id="RZC68157.1"/>
    </source>
</evidence>
<protein>
    <submittedName>
        <fullName evidence="1">Uncharacterized protein</fullName>
    </submittedName>
</protein>
<organism evidence="1 2">
    <name type="scientific">Papaver somniferum</name>
    <name type="common">Opium poppy</name>
    <dbReference type="NCBI Taxonomy" id="3469"/>
    <lineage>
        <taxon>Eukaryota</taxon>
        <taxon>Viridiplantae</taxon>
        <taxon>Streptophyta</taxon>
        <taxon>Embryophyta</taxon>
        <taxon>Tracheophyta</taxon>
        <taxon>Spermatophyta</taxon>
        <taxon>Magnoliopsida</taxon>
        <taxon>Ranunculales</taxon>
        <taxon>Papaveraceae</taxon>
        <taxon>Papaveroideae</taxon>
        <taxon>Papaver</taxon>
    </lineage>
</organism>
<gene>
    <name evidence="1" type="ORF">C5167_031413</name>
</gene>
<dbReference type="Proteomes" id="UP000316621">
    <property type="component" value="Chromosome 7"/>
</dbReference>
<dbReference type="Gramene" id="RZC68157">
    <property type="protein sequence ID" value="RZC68157"/>
    <property type="gene ID" value="C5167_031413"/>
</dbReference>
<dbReference type="EMBL" id="CM010721">
    <property type="protein sequence ID" value="RZC68157.1"/>
    <property type="molecule type" value="Genomic_DNA"/>
</dbReference>
<proteinExistence type="predicted"/>
<sequence>MLSCNCMMRTYPNAGESCTLLLYNLLVANCRDCSSENTFHIHPKLGRGPLPLLKWFVEGYMMLVILLPSISRYQYWFI</sequence>
<dbReference type="AlphaFoldDB" id="A0A4Y7K5H2"/>
<name>A0A4Y7K5H2_PAPSO</name>